<sequence length="108" mass="12660">MTELFGVEMTPQAEDDLERLFEFLVARSETLEELDHAQHVLHQLRTSIKKRLAENPWAYRKASDGRRTTRRELIVGLGSTGYVALYEILPGREVRVLAIRHQREEDYH</sequence>
<dbReference type="Pfam" id="PF05016">
    <property type="entry name" value="ParE_toxin"/>
    <property type="match status" value="1"/>
</dbReference>
<accession>A0AAW8EMS8</accession>
<gene>
    <name evidence="2" type="ORF">J2W39_004763</name>
</gene>
<dbReference type="AlphaFoldDB" id="A0AAW8EMS8"/>
<evidence type="ECO:0000313" key="2">
    <source>
        <dbReference type="EMBL" id="MDP9973504.1"/>
    </source>
</evidence>
<dbReference type="Gene3D" id="3.30.2310.20">
    <property type="entry name" value="RelE-like"/>
    <property type="match status" value="1"/>
</dbReference>
<reference evidence="2" key="1">
    <citation type="submission" date="2023-07" db="EMBL/GenBank/DDBJ databases">
        <title>Sorghum-associated microbial communities from plants grown in Nebraska, USA.</title>
        <authorList>
            <person name="Schachtman D."/>
        </authorList>
    </citation>
    <scope>NUCLEOTIDE SEQUENCE</scope>
    <source>
        <strain evidence="2">DS3315</strain>
    </source>
</reference>
<dbReference type="InterPro" id="IPR007712">
    <property type="entry name" value="RelE/ParE_toxin"/>
</dbReference>
<dbReference type="InterPro" id="IPR035093">
    <property type="entry name" value="RelE/ParE_toxin_dom_sf"/>
</dbReference>
<evidence type="ECO:0000313" key="3">
    <source>
        <dbReference type="Proteomes" id="UP001224845"/>
    </source>
</evidence>
<dbReference type="RefSeq" id="WP_021009181.1">
    <property type="nucleotide sequence ID" value="NZ_JAUSRV010000013.1"/>
</dbReference>
<dbReference type="Proteomes" id="UP001224845">
    <property type="component" value="Unassembled WGS sequence"/>
</dbReference>
<protein>
    <submittedName>
        <fullName evidence="2">Plasmid stabilization system protein ParE</fullName>
    </submittedName>
</protein>
<name>A0AAW8EMS8_VARPD</name>
<evidence type="ECO:0000256" key="1">
    <source>
        <dbReference type="ARBA" id="ARBA00022649"/>
    </source>
</evidence>
<proteinExistence type="predicted"/>
<comment type="caution">
    <text evidence="2">The sequence shown here is derived from an EMBL/GenBank/DDBJ whole genome shotgun (WGS) entry which is preliminary data.</text>
</comment>
<keyword evidence="1" id="KW-1277">Toxin-antitoxin system</keyword>
<dbReference type="EMBL" id="JAUSRV010000013">
    <property type="protein sequence ID" value="MDP9973504.1"/>
    <property type="molecule type" value="Genomic_DNA"/>
</dbReference>
<organism evidence="2 3">
    <name type="scientific">Variovorax paradoxus</name>
    <dbReference type="NCBI Taxonomy" id="34073"/>
    <lineage>
        <taxon>Bacteria</taxon>
        <taxon>Pseudomonadati</taxon>
        <taxon>Pseudomonadota</taxon>
        <taxon>Betaproteobacteria</taxon>
        <taxon>Burkholderiales</taxon>
        <taxon>Comamonadaceae</taxon>
        <taxon>Variovorax</taxon>
    </lineage>
</organism>